<comment type="caution">
    <text evidence="1">The sequence shown here is derived from an EMBL/GenBank/DDBJ whole genome shotgun (WGS) entry which is preliminary data.</text>
</comment>
<accession>A0A5J4UYA8</accession>
<sequence>MSQSDNHSDIIDYSKVVETLRIPFVGSEIEKQNISKQQKDVCLKIITELKDKTDDKGRQNAINAGVTQELSYILESRNLSEISLPLIEAFDCITFPGDKVDFRPIIYEKYDPFPGLIRLLELKDNEMLRVVIKIICSMINGGIKDNNSEHPYFESIISIDGENKIFSLFQRADMDNKIRNMCAIYIGRLFKSQELPETMKQPIIDHLKSITSDQDEWTRSESIQAIDYLAQNKDLEILSDAYNFIGYDFVLGAESAEENKPNQLFQEISECGGIEILFDLFQRNLSEKSRDNAASILALLFVNQEFPNALMRKEIIQHFINPLINADSGEQEIDTLRLKYLARIAGNHFEILKDDFIDKALQALPYE</sequence>
<name>A0A5J4UYA8_9EUKA</name>
<dbReference type="InterPro" id="IPR011989">
    <property type="entry name" value="ARM-like"/>
</dbReference>
<reference evidence="1 2" key="1">
    <citation type="submission" date="2019-03" db="EMBL/GenBank/DDBJ databases">
        <title>Single cell metagenomics reveals metabolic interactions within the superorganism composed of flagellate Streblomastix strix and complex community of Bacteroidetes bacteria on its surface.</title>
        <authorList>
            <person name="Treitli S.C."/>
            <person name="Kolisko M."/>
            <person name="Husnik F."/>
            <person name="Keeling P."/>
            <person name="Hampl V."/>
        </authorList>
    </citation>
    <scope>NUCLEOTIDE SEQUENCE [LARGE SCALE GENOMIC DNA]</scope>
    <source>
        <strain evidence="1">ST1C</strain>
    </source>
</reference>
<dbReference type="EMBL" id="SNRW01011307">
    <property type="protein sequence ID" value="KAA6375337.1"/>
    <property type="molecule type" value="Genomic_DNA"/>
</dbReference>
<dbReference type="Proteomes" id="UP000324800">
    <property type="component" value="Unassembled WGS sequence"/>
</dbReference>
<dbReference type="SUPFAM" id="SSF48371">
    <property type="entry name" value="ARM repeat"/>
    <property type="match status" value="1"/>
</dbReference>
<dbReference type="AlphaFoldDB" id="A0A5J4UYA8"/>
<dbReference type="Gene3D" id="1.25.10.10">
    <property type="entry name" value="Leucine-rich Repeat Variant"/>
    <property type="match status" value="1"/>
</dbReference>
<proteinExistence type="predicted"/>
<evidence type="ECO:0000313" key="1">
    <source>
        <dbReference type="EMBL" id="KAA6375337.1"/>
    </source>
</evidence>
<gene>
    <name evidence="1" type="ORF">EZS28_029137</name>
</gene>
<organism evidence="1 2">
    <name type="scientific">Streblomastix strix</name>
    <dbReference type="NCBI Taxonomy" id="222440"/>
    <lineage>
        <taxon>Eukaryota</taxon>
        <taxon>Metamonada</taxon>
        <taxon>Preaxostyla</taxon>
        <taxon>Oxymonadida</taxon>
        <taxon>Streblomastigidae</taxon>
        <taxon>Streblomastix</taxon>
    </lineage>
</organism>
<evidence type="ECO:0000313" key="2">
    <source>
        <dbReference type="Proteomes" id="UP000324800"/>
    </source>
</evidence>
<dbReference type="InterPro" id="IPR016024">
    <property type="entry name" value="ARM-type_fold"/>
</dbReference>
<protein>
    <submittedName>
        <fullName evidence="1">Uncharacterized protein</fullName>
    </submittedName>
</protein>